<proteinExistence type="predicted"/>
<keyword evidence="3" id="KW-1185">Reference proteome</keyword>
<dbReference type="GO" id="GO:0005886">
    <property type="term" value="C:plasma membrane"/>
    <property type="evidence" value="ECO:0007669"/>
    <property type="project" value="TreeGrafter"/>
</dbReference>
<dbReference type="PANTHER" id="PTHR30336">
    <property type="entry name" value="INNER MEMBRANE PROTEIN, PROBABLE PERMEASE"/>
    <property type="match status" value="1"/>
</dbReference>
<dbReference type="RefSeq" id="WP_006714383.1">
    <property type="nucleotide sequence ID" value="NZ_AFWF01000290.1"/>
</dbReference>
<comment type="caution">
    <text evidence="2">The sequence shown here is derived from an EMBL/GenBank/DDBJ whole genome shotgun (WGS) entry which is preliminary data.</text>
</comment>
<feature type="domain" description="DUF218" evidence="1">
    <location>
        <begin position="9"/>
        <end position="136"/>
    </location>
</feature>
<sequence>MPSGNVKHVILVLGKRLLDNQLTAEGCSRVDALPAYLAPMDLSHTALIFCGGQLAGQTKSEAQAMAERFTERFSALANDFPSGYWLLEDQSTNTVENIQNAASKLIQSGLCSKQKKVQISLVSNGYHIERIIEIQKLMPQQGLLTTLKLRCQEAGLSVSISLDIEDHCSVEYPHQGASALAFLLLDELTTYRVYLEGVLAQVFSLPLSQVRGQPYQVATRAIRHLLTLDSTLDYRDELARLSAIIAASEPNCSQVLLERLYVEFNTILTQLNRRFDPESEYGLSSHAYCSEAESD</sequence>
<dbReference type="InterPro" id="IPR014729">
    <property type="entry name" value="Rossmann-like_a/b/a_fold"/>
</dbReference>
<protein>
    <recommendedName>
        <fullName evidence="1">DUF218 domain-containing protein</fullName>
    </recommendedName>
</protein>
<organism evidence="2 3">
    <name type="scientific">Vibrio ichthyoenteri ATCC 700023</name>
    <dbReference type="NCBI Taxonomy" id="870968"/>
    <lineage>
        <taxon>Bacteria</taxon>
        <taxon>Pseudomonadati</taxon>
        <taxon>Pseudomonadota</taxon>
        <taxon>Gammaproteobacteria</taxon>
        <taxon>Vibrionales</taxon>
        <taxon>Vibrionaceae</taxon>
        <taxon>Vibrio</taxon>
    </lineage>
</organism>
<accession>F9S7C4</accession>
<dbReference type="PANTHER" id="PTHR30336:SF20">
    <property type="entry name" value="DUF218 DOMAIN-CONTAINING PROTEIN"/>
    <property type="match status" value="1"/>
</dbReference>
<gene>
    <name evidence="2" type="ORF">VII00023_09369</name>
</gene>
<name>F9S7C4_9VIBR</name>
<dbReference type="InterPro" id="IPR003848">
    <property type="entry name" value="DUF218"/>
</dbReference>
<dbReference type="InterPro" id="IPR051599">
    <property type="entry name" value="Cell_Envelope_Assoc"/>
</dbReference>
<dbReference type="Proteomes" id="UP000004605">
    <property type="component" value="Unassembled WGS sequence"/>
</dbReference>
<evidence type="ECO:0000259" key="1">
    <source>
        <dbReference type="Pfam" id="PF02698"/>
    </source>
</evidence>
<dbReference type="AlphaFoldDB" id="F9S7C4"/>
<dbReference type="EMBL" id="AFWF01000290">
    <property type="protein sequence ID" value="EGU31538.1"/>
    <property type="molecule type" value="Genomic_DNA"/>
</dbReference>
<evidence type="ECO:0000313" key="3">
    <source>
        <dbReference type="Proteomes" id="UP000004605"/>
    </source>
</evidence>
<evidence type="ECO:0000313" key="2">
    <source>
        <dbReference type="EMBL" id="EGU31538.1"/>
    </source>
</evidence>
<dbReference type="Gene3D" id="3.40.50.620">
    <property type="entry name" value="HUPs"/>
    <property type="match status" value="1"/>
</dbReference>
<dbReference type="OrthoDB" id="5906508at2"/>
<dbReference type="Pfam" id="PF02698">
    <property type="entry name" value="DUF218"/>
    <property type="match status" value="1"/>
</dbReference>
<reference evidence="2 3" key="1">
    <citation type="journal article" date="2012" name="Int. J. Syst. Evol. Microbiol.">
        <title>Vibrio caribbeanicus sp. nov., isolated from the marine sponge Scleritoderma cyanea.</title>
        <authorList>
            <person name="Hoffmann M."/>
            <person name="Monday S.R."/>
            <person name="Allard M.W."/>
            <person name="Strain E.A."/>
            <person name="Whittaker P."/>
            <person name="Naum M."/>
            <person name="McCarthy P.J."/>
            <person name="Lopez J.V."/>
            <person name="Fischer M."/>
            <person name="Brown E.W."/>
        </authorList>
    </citation>
    <scope>NUCLEOTIDE SEQUENCE [LARGE SCALE GENOMIC DNA]</scope>
    <source>
        <strain evidence="2 3">ATCC 700023</strain>
    </source>
</reference>
<dbReference type="CDD" id="cd06259">
    <property type="entry name" value="YdcF-like"/>
    <property type="match status" value="1"/>
</dbReference>